<name>A0A5N5TGJ2_9CRUS</name>
<proteinExistence type="predicted"/>
<dbReference type="InterPro" id="IPR050359">
    <property type="entry name" value="bHLH_transcription_factors"/>
</dbReference>
<feature type="compositionally biased region" description="Basic residues" evidence="1">
    <location>
        <begin position="184"/>
        <end position="197"/>
    </location>
</feature>
<dbReference type="InterPro" id="IPR011598">
    <property type="entry name" value="bHLH_dom"/>
</dbReference>
<dbReference type="EMBL" id="SEYY01001443">
    <property type="protein sequence ID" value="KAB7505299.1"/>
    <property type="molecule type" value="Genomic_DNA"/>
</dbReference>
<dbReference type="GO" id="GO:0005634">
    <property type="term" value="C:nucleus"/>
    <property type="evidence" value="ECO:0007669"/>
    <property type="project" value="TreeGrafter"/>
</dbReference>
<keyword evidence="4" id="KW-1185">Reference proteome</keyword>
<sequence length="446" mass="50723">MESDSINSVKYTLRTKSLMKRIESERSRQGGKKKEPKEKQKPPPLSKYRRKTANARERNRMKEINEAFETLQKTLPDLPGVDAEKLTKITVLRLAVNYIKILSCVKDGDFIGTKDIDELRKLWCLNNAHMARPEHCVRPIFKTSKISNTQNKSIKVLNQKQKPIKIKQMNPNKTCDASKEKQPPVKKKPSKSRTRGKVCKTASVATSNGAYITLKNVAFQCTPNRKGHIDNKPLMMSMTVKRPRLEHVSFKKPPKIARYDPPVVKPKIEKEIIPCKNIINYNTFSVPYNENLSPLLGNIPFEFVSPESTSPNEDKFLTNFTFYDLETPVIKNDVILEFPKNNLFTSPNIKDTTLRGEENSVPISPKSPFTFLSNDELSPNNNRYSNLVSPCHSSDSDSILTPSIEFDSILGTEPFEEELDHLASSLVETDDALNLFLDHHSSNFIC</sequence>
<dbReference type="PANTHER" id="PTHR19290:SF147">
    <property type="entry name" value="HELIX-LOOP-HELIX PROTEIN DELILAH"/>
    <property type="match status" value="1"/>
</dbReference>
<dbReference type="InterPro" id="IPR036638">
    <property type="entry name" value="HLH_DNA-bd_sf"/>
</dbReference>
<reference evidence="3 4" key="1">
    <citation type="journal article" date="2019" name="PLoS Biol.">
        <title>Sex chromosomes control vertical transmission of feminizing Wolbachia symbionts in an isopod.</title>
        <authorList>
            <person name="Becking T."/>
            <person name="Chebbi M.A."/>
            <person name="Giraud I."/>
            <person name="Moumen B."/>
            <person name="Laverre T."/>
            <person name="Caubet Y."/>
            <person name="Peccoud J."/>
            <person name="Gilbert C."/>
            <person name="Cordaux R."/>
        </authorList>
    </citation>
    <scope>NUCLEOTIDE SEQUENCE [LARGE SCALE GENOMIC DNA]</scope>
    <source>
        <strain evidence="3">ANa2</strain>
        <tissue evidence="3">Whole body excluding digestive tract and cuticle</tissue>
    </source>
</reference>
<dbReference type="Pfam" id="PF00010">
    <property type="entry name" value="HLH"/>
    <property type="match status" value="1"/>
</dbReference>
<accession>A0A5N5TGJ2</accession>
<feature type="compositionally biased region" description="Basic and acidic residues" evidence="1">
    <location>
        <begin position="20"/>
        <end position="41"/>
    </location>
</feature>
<dbReference type="AlphaFoldDB" id="A0A5N5TGJ2"/>
<feature type="region of interest" description="Disordered" evidence="1">
    <location>
        <begin position="17"/>
        <end position="57"/>
    </location>
</feature>
<dbReference type="GO" id="GO:0045944">
    <property type="term" value="P:positive regulation of transcription by RNA polymerase II"/>
    <property type="evidence" value="ECO:0007669"/>
    <property type="project" value="TreeGrafter"/>
</dbReference>
<dbReference type="GO" id="GO:0009653">
    <property type="term" value="P:anatomical structure morphogenesis"/>
    <property type="evidence" value="ECO:0007669"/>
    <property type="project" value="TreeGrafter"/>
</dbReference>
<dbReference type="GO" id="GO:0046983">
    <property type="term" value="F:protein dimerization activity"/>
    <property type="evidence" value="ECO:0007669"/>
    <property type="project" value="InterPro"/>
</dbReference>
<evidence type="ECO:0000313" key="3">
    <source>
        <dbReference type="EMBL" id="KAB7505299.1"/>
    </source>
</evidence>
<gene>
    <name evidence="3" type="primary">tx</name>
    <name evidence="3" type="ORF">Anas_08483</name>
</gene>
<organism evidence="3 4">
    <name type="scientific">Armadillidium nasatum</name>
    <dbReference type="NCBI Taxonomy" id="96803"/>
    <lineage>
        <taxon>Eukaryota</taxon>
        <taxon>Metazoa</taxon>
        <taxon>Ecdysozoa</taxon>
        <taxon>Arthropoda</taxon>
        <taxon>Crustacea</taxon>
        <taxon>Multicrustacea</taxon>
        <taxon>Malacostraca</taxon>
        <taxon>Eumalacostraca</taxon>
        <taxon>Peracarida</taxon>
        <taxon>Isopoda</taxon>
        <taxon>Oniscidea</taxon>
        <taxon>Crinocheta</taxon>
        <taxon>Armadillidiidae</taxon>
        <taxon>Armadillidium</taxon>
    </lineage>
</organism>
<evidence type="ECO:0000259" key="2">
    <source>
        <dbReference type="PROSITE" id="PS50888"/>
    </source>
</evidence>
<feature type="region of interest" description="Disordered" evidence="1">
    <location>
        <begin position="159"/>
        <end position="197"/>
    </location>
</feature>
<dbReference type="GO" id="GO:0070888">
    <property type="term" value="F:E-box binding"/>
    <property type="evidence" value="ECO:0007669"/>
    <property type="project" value="TreeGrafter"/>
</dbReference>
<dbReference type="CDD" id="cd11431">
    <property type="entry name" value="bHLH_TS_taxi_Dei"/>
    <property type="match status" value="1"/>
</dbReference>
<dbReference type="SUPFAM" id="SSF47459">
    <property type="entry name" value="HLH, helix-loop-helix DNA-binding domain"/>
    <property type="match status" value="1"/>
</dbReference>
<dbReference type="PROSITE" id="PS50888">
    <property type="entry name" value="BHLH"/>
    <property type="match status" value="1"/>
</dbReference>
<dbReference type="OrthoDB" id="10063280at2759"/>
<dbReference type="Proteomes" id="UP000326759">
    <property type="component" value="Unassembled WGS sequence"/>
</dbReference>
<dbReference type="GO" id="GO:0003700">
    <property type="term" value="F:DNA-binding transcription factor activity"/>
    <property type="evidence" value="ECO:0007669"/>
    <property type="project" value="TreeGrafter"/>
</dbReference>
<dbReference type="Gene3D" id="4.10.280.10">
    <property type="entry name" value="Helix-loop-helix DNA-binding domain"/>
    <property type="match status" value="1"/>
</dbReference>
<evidence type="ECO:0000313" key="4">
    <source>
        <dbReference type="Proteomes" id="UP000326759"/>
    </source>
</evidence>
<dbReference type="SMART" id="SM00353">
    <property type="entry name" value="HLH"/>
    <property type="match status" value="1"/>
</dbReference>
<comment type="caution">
    <text evidence="3">The sequence shown here is derived from an EMBL/GenBank/DDBJ whole genome shotgun (WGS) entry which is preliminary data.</text>
</comment>
<protein>
    <submittedName>
        <fullName evidence="3">Helix-loop-helix protein delilah</fullName>
    </submittedName>
</protein>
<dbReference type="PANTHER" id="PTHR19290">
    <property type="entry name" value="BASIC HELIX-LOOP-HELIX PROTEIN NEUROGENIN-RELATED"/>
    <property type="match status" value="1"/>
</dbReference>
<feature type="domain" description="BHLH" evidence="2">
    <location>
        <begin position="48"/>
        <end position="102"/>
    </location>
</feature>
<evidence type="ECO:0000256" key="1">
    <source>
        <dbReference type="SAM" id="MobiDB-lite"/>
    </source>
</evidence>